<evidence type="ECO:0000256" key="1">
    <source>
        <dbReference type="SAM" id="Coils"/>
    </source>
</evidence>
<evidence type="ECO:0008006" key="5">
    <source>
        <dbReference type="Google" id="ProtNLM"/>
    </source>
</evidence>
<organism evidence="3 4">
    <name type="scientific">Chironomus riparius</name>
    <dbReference type="NCBI Taxonomy" id="315576"/>
    <lineage>
        <taxon>Eukaryota</taxon>
        <taxon>Metazoa</taxon>
        <taxon>Ecdysozoa</taxon>
        <taxon>Arthropoda</taxon>
        <taxon>Hexapoda</taxon>
        <taxon>Insecta</taxon>
        <taxon>Pterygota</taxon>
        <taxon>Neoptera</taxon>
        <taxon>Endopterygota</taxon>
        <taxon>Diptera</taxon>
        <taxon>Nematocera</taxon>
        <taxon>Chironomoidea</taxon>
        <taxon>Chironomidae</taxon>
        <taxon>Chironominae</taxon>
        <taxon>Chironomus</taxon>
    </lineage>
</organism>
<accession>A0A9N9WNM1</accession>
<proteinExistence type="predicted"/>
<feature type="compositionally biased region" description="Polar residues" evidence="2">
    <location>
        <begin position="78"/>
        <end position="89"/>
    </location>
</feature>
<dbReference type="GO" id="GO:0006275">
    <property type="term" value="P:regulation of DNA replication"/>
    <property type="evidence" value="ECO:0007669"/>
    <property type="project" value="InterPro"/>
</dbReference>
<feature type="region of interest" description="Disordered" evidence="2">
    <location>
        <begin position="71"/>
        <end position="103"/>
    </location>
</feature>
<dbReference type="InterPro" id="IPR022786">
    <property type="entry name" value="Geminin/Multicilin"/>
</dbReference>
<evidence type="ECO:0000313" key="3">
    <source>
        <dbReference type="EMBL" id="CAG9798127.1"/>
    </source>
</evidence>
<protein>
    <recommendedName>
        <fullName evidence="5">Geminin</fullName>
    </recommendedName>
</protein>
<dbReference type="Gene3D" id="1.20.5.1180">
    <property type="entry name" value="Geminin coiled-coil domain"/>
    <property type="match status" value="1"/>
</dbReference>
<dbReference type="Pfam" id="PF07412">
    <property type="entry name" value="Geminin"/>
    <property type="match status" value="1"/>
</dbReference>
<dbReference type="AlphaFoldDB" id="A0A9N9WNM1"/>
<dbReference type="EMBL" id="OU895877">
    <property type="protein sequence ID" value="CAG9798127.1"/>
    <property type="molecule type" value="Genomic_DNA"/>
</dbReference>
<dbReference type="SUPFAM" id="SSF111469">
    <property type="entry name" value="Geminin coiled-coil domain"/>
    <property type="match status" value="1"/>
</dbReference>
<dbReference type="Proteomes" id="UP001153620">
    <property type="component" value="Chromosome 1"/>
</dbReference>
<feature type="region of interest" description="Disordered" evidence="2">
    <location>
        <begin position="166"/>
        <end position="195"/>
    </location>
</feature>
<keyword evidence="1" id="KW-0175">Coiled coil</keyword>
<sequence>MASSIPSKIFIQVESQAEQQENIKNTRKVFNNLQKLGSQVGTDKENLIGRSPAYIAKESLVKKASLDIEQEVKRKSPAPTTSKSSQTSPALEPGKSITTEDLTSDKPVNQHYWEVLAEKRREALQETLVENQELYERIANLEDELNHSKSMLEEARDLVTVLTEMLEEKESPNGPANNSVETEEPSDTSGLDFTI</sequence>
<keyword evidence="4" id="KW-1185">Reference proteome</keyword>
<reference evidence="3" key="1">
    <citation type="submission" date="2022-01" db="EMBL/GenBank/DDBJ databases">
        <authorList>
            <person name="King R."/>
        </authorList>
    </citation>
    <scope>NUCLEOTIDE SEQUENCE</scope>
</reference>
<reference evidence="3" key="2">
    <citation type="submission" date="2022-10" db="EMBL/GenBank/DDBJ databases">
        <authorList>
            <consortium name="ENA_rothamsted_submissions"/>
            <consortium name="culmorum"/>
            <person name="King R."/>
        </authorList>
    </citation>
    <scope>NUCLEOTIDE SEQUENCE</scope>
</reference>
<dbReference type="OrthoDB" id="10043826at2759"/>
<gene>
    <name evidence="3" type="ORF">CHIRRI_LOCUS1112</name>
</gene>
<evidence type="ECO:0000313" key="4">
    <source>
        <dbReference type="Proteomes" id="UP001153620"/>
    </source>
</evidence>
<name>A0A9N9WNM1_9DIPT</name>
<evidence type="ECO:0000256" key="2">
    <source>
        <dbReference type="SAM" id="MobiDB-lite"/>
    </source>
</evidence>
<feature type="coiled-coil region" evidence="1">
    <location>
        <begin position="124"/>
        <end position="158"/>
    </location>
</feature>